<dbReference type="SUPFAM" id="SSF54637">
    <property type="entry name" value="Thioesterase/thiol ester dehydrase-isomerase"/>
    <property type="match status" value="1"/>
</dbReference>
<organism evidence="1 2">
    <name type="scientific">Prauserella flavalba</name>
    <dbReference type="NCBI Taxonomy" id="1477506"/>
    <lineage>
        <taxon>Bacteria</taxon>
        <taxon>Bacillati</taxon>
        <taxon>Actinomycetota</taxon>
        <taxon>Actinomycetes</taxon>
        <taxon>Pseudonocardiales</taxon>
        <taxon>Pseudonocardiaceae</taxon>
        <taxon>Prauserella</taxon>
    </lineage>
</organism>
<dbReference type="OrthoDB" id="3683044at2"/>
<name>A0A318LRA4_9PSEU</name>
<keyword evidence="2" id="KW-1185">Reference proteome</keyword>
<dbReference type="CDD" id="cd00586">
    <property type="entry name" value="4HBT"/>
    <property type="match status" value="1"/>
</dbReference>
<dbReference type="Proteomes" id="UP000247892">
    <property type="component" value="Unassembled WGS sequence"/>
</dbReference>
<dbReference type="PANTHER" id="PTHR31793:SF24">
    <property type="entry name" value="LONG-CHAIN ACYL-COA THIOESTERASE FADM"/>
    <property type="match status" value="1"/>
</dbReference>
<sequence>MTEREPFRVQIKVRQYELDSLGHVNHAVYHQYAEVARTSLAEAAGATKGGLEEARLATVMLESHISFRRELRYGEVVDVTCETKFGEGKTFRMDSNIYKADGTLSAELTCTLGLMDLDRRKLVAEPRKRFEEAGVDLSIFGG</sequence>
<dbReference type="Gene3D" id="3.10.129.10">
    <property type="entry name" value="Hotdog Thioesterase"/>
    <property type="match status" value="1"/>
</dbReference>
<evidence type="ECO:0000313" key="2">
    <source>
        <dbReference type="Proteomes" id="UP000247892"/>
    </source>
</evidence>
<dbReference type="InterPro" id="IPR029069">
    <property type="entry name" value="HotDog_dom_sf"/>
</dbReference>
<dbReference type="EMBL" id="MASU01000004">
    <property type="protein sequence ID" value="PXY37234.1"/>
    <property type="molecule type" value="Genomic_DNA"/>
</dbReference>
<dbReference type="GO" id="GO:0047617">
    <property type="term" value="F:fatty acyl-CoA hydrolase activity"/>
    <property type="evidence" value="ECO:0007669"/>
    <property type="project" value="TreeGrafter"/>
</dbReference>
<dbReference type="PANTHER" id="PTHR31793">
    <property type="entry name" value="4-HYDROXYBENZOYL-COA THIOESTERASE FAMILY MEMBER"/>
    <property type="match status" value="1"/>
</dbReference>
<dbReference type="InterPro" id="IPR050563">
    <property type="entry name" value="4-hydroxybenzoyl-CoA_TE"/>
</dbReference>
<proteinExistence type="predicted"/>
<gene>
    <name evidence="1" type="ORF">BA062_06990</name>
</gene>
<comment type="caution">
    <text evidence="1">The sequence shown here is derived from an EMBL/GenBank/DDBJ whole genome shotgun (WGS) entry which is preliminary data.</text>
</comment>
<dbReference type="RefSeq" id="WP_110335286.1">
    <property type="nucleotide sequence ID" value="NZ_JBHVKT010000036.1"/>
</dbReference>
<accession>A0A318LRA4</accession>
<protein>
    <submittedName>
        <fullName evidence="1">Thioesterase</fullName>
    </submittedName>
</protein>
<dbReference type="Pfam" id="PF13279">
    <property type="entry name" value="4HBT_2"/>
    <property type="match status" value="1"/>
</dbReference>
<reference evidence="1 2" key="1">
    <citation type="submission" date="2016-07" db="EMBL/GenBank/DDBJ databases">
        <title>Draft genome sequence of Prauserella sp. YIM 121212, isolated from alkaline soil.</title>
        <authorList>
            <person name="Ruckert C."/>
            <person name="Albersmeier A."/>
            <person name="Jiang C.-L."/>
            <person name="Jiang Y."/>
            <person name="Kalinowski J."/>
            <person name="Schneider O."/>
            <person name="Winkler A."/>
            <person name="Zotchev S.B."/>
        </authorList>
    </citation>
    <scope>NUCLEOTIDE SEQUENCE [LARGE SCALE GENOMIC DNA]</scope>
    <source>
        <strain evidence="1 2">YIM 121212</strain>
    </source>
</reference>
<evidence type="ECO:0000313" key="1">
    <source>
        <dbReference type="EMBL" id="PXY37234.1"/>
    </source>
</evidence>
<dbReference type="AlphaFoldDB" id="A0A318LRA4"/>